<dbReference type="RefSeq" id="WP_006976315.1">
    <property type="nucleotide sequence ID" value="NZ_ABCS01000126.1"/>
</dbReference>
<evidence type="ECO:0000313" key="1">
    <source>
        <dbReference type="EMBL" id="EDM74533.1"/>
    </source>
</evidence>
<accession>A6GHX9</accession>
<comment type="caution">
    <text evidence="1">The sequence shown here is derived from an EMBL/GenBank/DDBJ whole genome shotgun (WGS) entry which is preliminary data.</text>
</comment>
<protein>
    <submittedName>
        <fullName evidence="1">Uncharacterized protein</fullName>
    </submittedName>
</protein>
<dbReference type="AlphaFoldDB" id="A6GHX9"/>
<evidence type="ECO:0000313" key="2">
    <source>
        <dbReference type="Proteomes" id="UP000005801"/>
    </source>
</evidence>
<reference evidence="1 2" key="1">
    <citation type="submission" date="2007-06" db="EMBL/GenBank/DDBJ databases">
        <authorList>
            <person name="Shimkets L."/>
            <person name="Ferriera S."/>
            <person name="Johnson J."/>
            <person name="Kravitz S."/>
            <person name="Beeson K."/>
            <person name="Sutton G."/>
            <person name="Rogers Y.-H."/>
            <person name="Friedman R."/>
            <person name="Frazier M."/>
            <person name="Venter J.C."/>
        </authorList>
    </citation>
    <scope>NUCLEOTIDE SEQUENCE [LARGE SCALE GENOMIC DNA]</scope>
    <source>
        <strain evidence="1 2">SIR-1</strain>
    </source>
</reference>
<dbReference type="EMBL" id="ABCS01000126">
    <property type="protein sequence ID" value="EDM74533.1"/>
    <property type="molecule type" value="Genomic_DNA"/>
</dbReference>
<dbReference type="Proteomes" id="UP000005801">
    <property type="component" value="Unassembled WGS sequence"/>
</dbReference>
<proteinExistence type="predicted"/>
<gene>
    <name evidence="1" type="ORF">PPSIR1_01272</name>
</gene>
<keyword evidence="2" id="KW-1185">Reference proteome</keyword>
<sequence length="521" mass="55648">MPLVPRAARGRARRLGLGLLGILGIFGSPACGPAPSLIDGGNFEDEGGEAPEIECALSPGEHNPAQPNAGAILGDLELRCDDPMFSHLGFEVAASPGGPLVLTSGTHGGLLLRPGDDPSAEGSGIPGYAVERLPEWLGDQHPLLALDSAGEPMIVGHRPLEADPEPEPEAFEFVSLRPRDSLAASPGEWREAQVLADAGAPGLLELLFDPQGKPHLWYAVADQGGPRHLIREQPGSWTAGIYHPPGHQSTDAGVRFAISSDGEVHAFGMSEADGNYLWLRRVGDGAGGELTSDLLASTSFETIADVRVVGGPRPGYASVEIEDEYGGEGLPYERFSALLGETYGSLVFIHETPYGPSADLLPVFGLDPWCDLEPEDCAGSCPEHGQGLLPRQFDLARTNDGRDWVAWVHTRYDREYVFDEHCHPNVCFCQVYLIEDASTAQLRIGRVSNEAVHVVAQFELGSTLLDQGQVQTLGERVASVSAHGFGDRLVVAARVRDGRTPRSLDAALRVVELDTSLIPEP</sequence>
<organism evidence="1 2">
    <name type="scientific">Plesiocystis pacifica SIR-1</name>
    <dbReference type="NCBI Taxonomy" id="391625"/>
    <lineage>
        <taxon>Bacteria</taxon>
        <taxon>Pseudomonadati</taxon>
        <taxon>Myxococcota</taxon>
        <taxon>Polyangia</taxon>
        <taxon>Nannocystales</taxon>
        <taxon>Nannocystaceae</taxon>
        <taxon>Plesiocystis</taxon>
    </lineage>
</organism>
<name>A6GHX9_9BACT</name>